<dbReference type="EMBL" id="JABEXW010000575">
    <property type="protein sequence ID" value="KAF4962052.1"/>
    <property type="molecule type" value="Genomic_DNA"/>
</dbReference>
<proteinExistence type="predicted"/>
<evidence type="ECO:0000313" key="2">
    <source>
        <dbReference type="EMBL" id="KAF4962052.1"/>
    </source>
</evidence>
<protein>
    <recommendedName>
        <fullName evidence="4">Fungal N-terminal domain-containing protein</fullName>
    </recommendedName>
</protein>
<reference evidence="2" key="2">
    <citation type="submission" date="2020-05" db="EMBL/GenBank/DDBJ databases">
        <authorList>
            <person name="Kim H.-S."/>
            <person name="Proctor R.H."/>
            <person name="Brown D.W."/>
        </authorList>
    </citation>
    <scope>NUCLEOTIDE SEQUENCE</scope>
    <source>
        <strain evidence="2">NRRL 20472</strain>
    </source>
</reference>
<dbReference type="Proteomes" id="UP000622797">
    <property type="component" value="Unassembled WGS sequence"/>
</dbReference>
<dbReference type="InterPro" id="IPR036770">
    <property type="entry name" value="Ankyrin_rpt-contain_sf"/>
</dbReference>
<dbReference type="AlphaFoldDB" id="A0A8H4TQH0"/>
<keyword evidence="3" id="KW-1185">Reference proteome</keyword>
<evidence type="ECO:0000256" key="1">
    <source>
        <dbReference type="SAM" id="SignalP"/>
    </source>
</evidence>
<gene>
    <name evidence="2" type="ORF">FSARC_9842</name>
</gene>
<evidence type="ECO:0000313" key="3">
    <source>
        <dbReference type="Proteomes" id="UP000622797"/>
    </source>
</evidence>
<evidence type="ECO:0008006" key="4">
    <source>
        <dbReference type="Google" id="ProtNLM"/>
    </source>
</evidence>
<comment type="caution">
    <text evidence="2">The sequence shown here is derived from an EMBL/GenBank/DDBJ whole genome shotgun (WGS) entry which is preliminary data.</text>
</comment>
<keyword evidence="1" id="KW-0732">Signal</keyword>
<feature type="signal peptide" evidence="1">
    <location>
        <begin position="1"/>
        <end position="18"/>
    </location>
</feature>
<feature type="chain" id="PRO_5034825783" description="Fungal N-terminal domain-containing protein" evidence="1">
    <location>
        <begin position="19"/>
        <end position="1087"/>
    </location>
</feature>
<organism evidence="2 3">
    <name type="scientific">Fusarium sarcochroum</name>
    <dbReference type="NCBI Taxonomy" id="1208366"/>
    <lineage>
        <taxon>Eukaryota</taxon>
        <taxon>Fungi</taxon>
        <taxon>Dikarya</taxon>
        <taxon>Ascomycota</taxon>
        <taxon>Pezizomycotina</taxon>
        <taxon>Sordariomycetes</taxon>
        <taxon>Hypocreomycetidae</taxon>
        <taxon>Hypocreales</taxon>
        <taxon>Nectriaceae</taxon>
        <taxon>Fusarium</taxon>
        <taxon>Fusarium lateritium species complex</taxon>
    </lineage>
</organism>
<dbReference type="OrthoDB" id="1577640at2759"/>
<sequence length="1087" mass="121256">MAELALAIIPLGIQACSGLVSYLTGLKDRDDALTRLTRQAESLEGTFRSLDSFLKRGQLEPETSQAAANALSCLKHCQDGLMDLRDFEQKLSSPVAPTKVQDKMKEGIRKLRYPLQQSQLEQLEKALDCLCTPLNLAVQNLQLELEVVNSSVLVQNTTRIQQTGDAISSLSTAVIGLNGPISDIQSQVPLLRGSVNAFVPQVNLAIQTQLQAQMEEIRLSFQEAESAALRRNVEINELLSQLHLQDRKQIPAIYKLASQPSALASLAASTSACYCRAKRLRTRKTLNLGFLHLTDEMMSEIPHFKDCNYYTAYGKYSRTRTVRFTGLTKLINRAIDLTFCTTTGAGGFSISPSFTYFPMVDEERAPVFRVLSLLFQTGWELLDFDDSDSHSNKYFQAALHKLQDIFRSGKAGPTDMTSGGDSILHQFVPLAIMWPLSISPGLDALLHLFLTVGTPVSTRGYRGLTPFHIAALHPETPKSIMTQLCVDDVAMPLQPAFTASAVTAENFPWHEGTSPGITEALVGPLGIAIIRNDREAVDQLLNSCPDILEELSFYGETPFSMAIDKPDILELLVKKASPEQLVQRSCIPRLQTSLLGQAMRLSYQVCETSGTADGSLCPCTASVKVILAGDYPIIPYRDFWHCGHNNFTNASIHCKVLVANQLRTRRRRLRQLAQEKLLHSEFSPFYSSTAELDFQAIELDQLLSGQGLVGLCSLSTVLPDDLSETSTGERCSRPIYLDITGSGDVTIFQGLGFLPTPEDEVNFLDLGFLDVNYTLQYEWPEKLTPQGHRVGLTEFICRLPLQHVIWLHDHCPDIWRWICQGHKQTGLPFILADSIGLRTYLIIDHLNTETESIAADLLTTETMDDCVCQCSPGGCTPFALRMKWLAVKFSYEVPDRGYIADRERAEMYQSYLEDYGKTLSLDQHVVIVRQATFEALGMTHTCIDIPRRDIHLEPDDIEFEINHYDVEKARCLDGLVIEFRDFMLSDDSAAGCEAGKGANTGGRSLHDEGAVRCRRAVEYWGEVWLSKVHGIEESLAVAWSPDYQVLGDLGVSLWSEDDEKKEKDAETVDDKCIRIFNEFMEKLEMID</sequence>
<dbReference type="Gene3D" id="1.25.40.20">
    <property type="entry name" value="Ankyrin repeat-containing domain"/>
    <property type="match status" value="1"/>
</dbReference>
<name>A0A8H4TQH0_9HYPO</name>
<reference evidence="2" key="1">
    <citation type="journal article" date="2020" name="BMC Genomics">
        <title>Correction to: Identification and distribution of gene clusters required for synthesis of sphingolipid metabolism inhibitors in diverse species of the filamentous fungus Fusarium.</title>
        <authorList>
            <person name="Kim H.S."/>
            <person name="Lohmar J.M."/>
            <person name="Busman M."/>
            <person name="Brown D.W."/>
            <person name="Naumann T.A."/>
            <person name="Divon H.H."/>
            <person name="Lysoe E."/>
            <person name="Uhlig S."/>
            <person name="Proctor R.H."/>
        </authorList>
    </citation>
    <scope>NUCLEOTIDE SEQUENCE</scope>
    <source>
        <strain evidence="2">NRRL 20472</strain>
    </source>
</reference>
<accession>A0A8H4TQH0</accession>